<evidence type="ECO:0000256" key="6">
    <source>
        <dbReference type="ARBA" id="ARBA00041160"/>
    </source>
</evidence>
<evidence type="ECO:0000313" key="8">
    <source>
        <dbReference type="Proteomes" id="UP000515163"/>
    </source>
</evidence>
<keyword evidence="3" id="KW-0206">Cytoskeleton</keyword>
<keyword evidence="4" id="KW-0966">Cell projection</keyword>
<dbReference type="KEGG" id="aten:116307954"/>
<name>A0A6P8J3C5_ACTTE</name>
<accession>A0A6P8J3C5</accession>
<gene>
    <name evidence="9" type="primary">LOC116307954</name>
</gene>
<dbReference type="AlphaFoldDB" id="A0A6P8J3C5"/>
<dbReference type="InterPro" id="IPR052329">
    <property type="entry name" value="CIMIP2C"/>
</dbReference>
<feature type="domain" description="Ciliary microtubule inner protein 2A-C-like" evidence="7">
    <location>
        <begin position="21"/>
        <end position="85"/>
    </location>
</feature>
<keyword evidence="8" id="KW-1185">Reference proteome</keyword>
<sequence>MSTFRWMLLRLMYVLPRSRRYAGFRPQYKWRYGDTFGNDTAKYFQQKRSLTLTSYTAKDSGMGWDTKVQLPSVYSNVPDLVLGARARDGNRMLAPIKYTLLNHHDRDEDIRDFLKKVQDHRCQYVDSSGTLPRVDYFVLPTKNDIKSFSTTRCGDDDLR</sequence>
<dbReference type="InParanoid" id="A0A6P8J3C5"/>
<dbReference type="PANTHER" id="PTHR34924">
    <property type="entry name" value="UPF0573 PROTEIN C2ORF70"/>
    <property type="match status" value="1"/>
</dbReference>
<comment type="subcellular location">
    <subcellularLocation>
        <location evidence="1">Cytoplasm</location>
        <location evidence="1">Cytoskeleton</location>
        <location evidence="1">Cilium axoneme</location>
    </subcellularLocation>
</comment>
<dbReference type="PANTHER" id="PTHR34924:SF1">
    <property type="entry name" value="PROTEIN FAM166C"/>
    <property type="match status" value="1"/>
</dbReference>
<evidence type="ECO:0000256" key="4">
    <source>
        <dbReference type="ARBA" id="ARBA00023273"/>
    </source>
</evidence>
<reference evidence="9" key="1">
    <citation type="submission" date="2025-08" db="UniProtKB">
        <authorList>
            <consortium name="RefSeq"/>
        </authorList>
    </citation>
    <scope>IDENTIFICATION</scope>
    <source>
        <tissue evidence="9">Tentacle</tissue>
    </source>
</reference>
<comment type="similarity">
    <text evidence="5">Belongs to the CIMIP2 family.</text>
</comment>
<evidence type="ECO:0000256" key="1">
    <source>
        <dbReference type="ARBA" id="ARBA00004430"/>
    </source>
</evidence>
<dbReference type="RefSeq" id="XP_031574147.1">
    <property type="nucleotide sequence ID" value="XM_031718287.1"/>
</dbReference>
<organism evidence="8 9">
    <name type="scientific">Actinia tenebrosa</name>
    <name type="common">Australian red waratah sea anemone</name>
    <dbReference type="NCBI Taxonomy" id="6105"/>
    <lineage>
        <taxon>Eukaryota</taxon>
        <taxon>Metazoa</taxon>
        <taxon>Cnidaria</taxon>
        <taxon>Anthozoa</taxon>
        <taxon>Hexacorallia</taxon>
        <taxon>Actiniaria</taxon>
        <taxon>Actiniidae</taxon>
        <taxon>Actinia</taxon>
    </lineage>
</organism>
<dbReference type="GO" id="GO:0015630">
    <property type="term" value="C:microtubule cytoskeleton"/>
    <property type="evidence" value="ECO:0007669"/>
    <property type="project" value="UniProtKB-ARBA"/>
</dbReference>
<evidence type="ECO:0000256" key="5">
    <source>
        <dbReference type="ARBA" id="ARBA00035661"/>
    </source>
</evidence>
<evidence type="ECO:0000256" key="3">
    <source>
        <dbReference type="ARBA" id="ARBA00023212"/>
    </source>
</evidence>
<keyword evidence="2" id="KW-0963">Cytoplasm</keyword>
<protein>
    <recommendedName>
        <fullName evidence="6">Ciliary microtubule inner protein 2C</fullName>
    </recommendedName>
</protein>
<dbReference type="InterPro" id="IPR018902">
    <property type="entry name" value="CMI2A-C-like_dom"/>
</dbReference>
<proteinExistence type="inferred from homology"/>
<dbReference type="GeneID" id="116307954"/>
<dbReference type="Pfam" id="PF10629">
    <property type="entry name" value="CMI2B-like"/>
    <property type="match status" value="1"/>
</dbReference>
<evidence type="ECO:0000256" key="2">
    <source>
        <dbReference type="ARBA" id="ARBA00022490"/>
    </source>
</evidence>
<dbReference type="OrthoDB" id="8181742at2759"/>
<dbReference type="GO" id="GO:0005930">
    <property type="term" value="C:axoneme"/>
    <property type="evidence" value="ECO:0007669"/>
    <property type="project" value="UniProtKB-SubCell"/>
</dbReference>
<evidence type="ECO:0000259" key="7">
    <source>
        <dbReference type="Pfam" id="PF10629"/>
    </source>
</evidence>
<evidence type="ECO:0000313" key="9">
    <source>
        <dbReference type="RefSeq" id="XP_031574147.1"/>
    </source>
</evidence>
<dbReference type="Proteomes" id="UP000515163">
    <property type="component" value="Unplaced"/>
</dbReference>